<comment type="caution">
    <text evidence="7">The sequence shown here is derived from an EMBL/GenBank/DDBJ whole genome shotgun (WGS) entry which is preliminary data.</text>
</comment>
<dbReference type="InterPro" id="IPR032675">
    <property type="entry name" value="LRR_dom_sf"/>
</dbReference>
<evidence type="ECO:0000256" key="1">
    <source>
        <dbReference type="ARBA" id="ARBA00022614"/>
    </source>
</evidence>
<evidence type="ECO:0000313" key="8">
    <source>
        <dbReference type="Proteomes" id="UP001075354"/>
    </source>
</evidence>
<feature type="chain" id="PRO_5043978489" description="LRRCT domain-containing protein" evidence="5">
    <location>
        <begin position="26"/>
        <end position="530"/>
    </location>
</feature>
<dbReference type="InterPro" id="IPR003591">
    <property type="entry name" value="Leu-rich_rpt_typical-subtyp"/>
</dbReference>
<evidence type="ECO:0000256" key="2">
    <source>
        <dbReference type="ARBA" id="ARBA00022729"/>
    </source>
</evidence>
<gene>
    <name evidence="7" type="ORF">ONE63_007614</name>
</gene>
<feature type="domain" description="LRRCT" evidence="6">
    <location>
        <begin position="377"/>
        <end position="426"/>
    </location>
</feature>
<dbReference type="PANTHER" id="PTHR24366:SF96">
    <property type="entry name" value="LEUCINE RICH REPEAT CONTAINING 53"/>
    <property type="match status" value="1"/>
</dbReference>
<evidence type="ECO:0000313" key="7">
    <source>
        <dbReference type="EMBL" id="KAJ1527652.1"/>
    </source>
</evidence>
<evidence type="ECO:0000256" key="3">
    <source>
        <dbReference type="ARBA" id="ARBA00022737"/>
    </source>
</evidence>
<keyword evidence="4" id="KW-1133">Transmembrane helix</keyword>
<keyword evidence="8" id="KW-1185">Reference proteome</keyword>
<evidence type="ECO:0000259" key="6">
    <source>
        <dbReference type="SMART" id="SM00082"/>
    </source>
</evidence>
<dbReference type="SMART" id="SM00369">
    <property type="entry name" value="LRR_TYP"/>
    <property type="match status" value="6"/>
</dbReference>
<dbReference type="GO" id="GO:0071944">
    <property type="term" value="C:cell periphery"/>
    <property type="evidence" value="ECO:0007669"/>
    <property type="project" value="UniProtKB-ARBA"/>
</dbReference>
<dbReference type="Pfam" id="PF13855">
    <property type="entry name" value="LRR_8"/>
    <property type="match status" value="3"/>
</dbReference>
<organism evidence="7 8">
    <name type="scientific">Megalurothrips usitatus</name>
    <name type="common">bean blossom thrips</name>
    <dbReference type="NCBI Taxonomy" id="439358"/>
    <lineage>
        <taxon>Eukaryota</taxon>
        <taxon>Metazoa</taxon>
        <taxon>Ecdysozoa</taxon>
        <taxon>Arthropoda</taxon>
        <taxon>Hexapoda</taxon>
        <taxon>Insecta</taxon>
        <taxon>Pterygota</taxon>
        <taxon>Neoptera</taxon>
        <taxon>Paraneoptera</taxon>
        <taxon>Thysanoptera</taxon>
        <taxon>Terebrantia</taxon>
        <taxon>Thripoidea</taxon>
        <taxon>Thripidae</taxon>
        <taxon>Megalurothrips</taxon>
    </lineage>
</organism>
<feature type="transmembrane region" description="Helical" evidence="4">
    <location>
        <begin position="442"/>
        <end position="467"/>
    </location>
</feature>
<keyword evidence="1" id="KW-0433">Leucine-rich repeat</keyword>
<evidence type="ECO:0000256" key="5">
    <source>
        <dbReference type="SAM" id="SignalP"/>
    </source>
</evidence>
<dbReference type="InterPro" id="IPR000483">
    <property type="entry name" value="Cys-rich_flank_reg_C"/>
</dbReference>
<feature type="signal peptide" evidence="5">
    <location>
        <begin position="1"/>
        <end position="25"/>
    </location>
</feature>
<proteinExistence type="predicted"/>
<sequence length="530" mass="55781">MPKVQIGVVLSVATLLLALTAPAEQHEAFTGHPPEPPLPAGAPACPPAPCRCHDAVLECAAADAETAGGVLDFGGWSLTGFEELRLDGAPAPQQQQQQQLAPLPASASARLLSLRHRGLTAVSSGAFVGLAGLRALDLSHNKLTADAVRADVLRGPWRADSYEPLPLETLDLSHNALHSVPRRTLEHLKQLRTLRLDGNPLRVLDRATQSALASATTLQVLGLSGCGLAVLPADLSSALPRGLLTLDLARNALADVPHNLPASLHRLVLDGNPVRTLPPVDSLVTPFVHMDSLQELSLSYMPVLEDIRVGAFFGLSSLRVLSCSNNKALRHIDATAFSHLGPSSTLTEVSLRNNSLRGLDRGLLAWNTLTFLDLADNPWHCSCNFTSWAAAALHAVNVNARDAVRCATPAELSGAALLNATSTACSPDMQDGGLLQVGQPSLFANAMLLVLTASLVASFVLVARHLLGGARPGRLLGKAARAPRRVDSMKEPLYVVAPTDEAVEVAAGLAPVPFVHSAAVYMDARRGGDL</sequence>
<reference evidence="7" key="1">
    <citation type="submission" date="2022-12" db="EMBL/GenBank/DDBJ databases">
        <title>Chromosome-level genome assembly of the bean flower thrips Megalurothrips usitatus.</title>
        <authorList>
            <person name="Ma L."/>
            <person name="Liu Q."/>
            <person name="Li H."/>
            <person name="Cai W."/>
        </authorList>
    </citation>
    <scope>NUCLEOTIDE SEQUENCE</scope>
    <source>
        <strain evidence="7">Cailab_2022a</strain>
    </source>
</reference>
<dbReference type="Proteomes" id="UP001075354">
    <property type="component" value="Chromosome 5"/>
</dbReference>
<keyword evidence="4" id="KW-0472">Membrane</keyword>
<protein>
    <recommendedName>
        <fullName evidence="6">LRRCT domain-containing protein</fullName>
    </recommendedName>
</protein>
<dbReference type="EMBL" id="JAPTSV010000005">
    <property type="protein sequence ID" value="KAJ1527652.1"/>
    <property type="molecule type" value="Genomic_DNA"/>
</dbReference>
<dbReference type="SUPFAM" id="SSF52058">
    <property type="entry name" value="L domain-like"/>
    <property type="match status" value="1"/>
</dbReference>
<dbReference type="Gene3D" id="3.80.10.10">
    <property type="entry name" value="Ribonuclease Inhibitor"/>
    <property type="match status" value="2"/>
</dbReference>
<dbReference type="InterPro" id="IPR001611">
    <property type="entry name" value="Leu-rich_rpt"/>
</dbReference>
<evidence type="ECO:0000256" key="4">
    <source>
        <dbReference type="SAM" id="Phobius"/>
    </source>
</evidence>
<keyword evidence="2 5" id="KW-0732">Signal</keyword>
<accession>A0AAV7XQQ5</accession>
<keyword evidence="4" id="KW-0812">Transmembrane</keyword>
<name>A0AAV7XQQ5_9NEOP</name>
<dbReference type="AlphaFoldDB" id="A0AAV7XQQ5"/>
<keyword evidence="3" id="KW-0677">Repeat</keyword>
<dbReference type="PANTHER" id="PTHR24366">
    <property type="entry name" value="IG(IMMUNOGLOBULIN) AND LRR(LEUCINE RICH REPEAT) DOMAINS"/>
    <property type="match status" value="1"/>
</dbReference>
<dbReference type="SMART" id="SM00082">
    <property type="entry name" value="LRRCT"/>
    <property type="match status" value="1"/>
</dbReference>
<dbReference type="PROSITE" id="PS51450">
    <property type="entry name" value="LRR"/>
    <property type="match status" value="1"/>
</dbReference>